<proteinExistence type="predicted"/>
<gene>
    <name evidence="2" type="ORF">FTUN_3597</name>
</gene>
<keyword evidence="1" id="KW-0732">Signal</keyword>
<sequence length="459" mass="47678">MRYWVWVVCAAVAFGPAAVARAQPQMPPSEAPLLTSNTFIDPLIILSGGAKVPNLQQLQAPGCVLLSDAVPAGDSLPPPAATEPLTRCIFARCGCGPELPSWLTAEWVIGTTRGPTLAPVVTTGPASSGAFAGAIGQGATMPLFGGHPVLNDYRSGLRAEAGIWFDPDRHTGLSVRLYSLFSATENVTVPSGGAVVVNLPQFTGVGAGAVQAPLFVAFPGVTEGSVAASARTTFTGGDLNLRQLIDGGDTYRFEALAGYRQLHLGDELSASFDATTVPSSGLTAARLFGGDRVSTRNNFFGPQLGLFASTGCDRLSVEAHVASALGVTVSELGFDRARTVSANPAASGSAAASALATLGVPFTTATAVAPTLPTAAANQAALAQTHVHNTLTYLGVVGEGGVRVNWRATDRLRLTAGYSFIYWNNVRRAEEMFTASTTLRPQAVDFTTHLFTLGLDLRF</sequence>
<feature type="chain" id="PRO_5026827808" evidence="1">
    <location>
        <begin position="23"/>
        <end position="459"/>
    </location>
</feature>
<dbReference type="InterPro" id="IPR011446">
    <property type="entry name" value="BBP7"/>
</dbReference>
<dbReference type="KEGG" id="ftj:FTUN_3597"/>
<organism evidence="2 3">
    <name type="scientific">Frigoriglobus tundricola</name>
    <dbReference type="NCBI Taxonomy" id="2774151"/>
    <lineage>
        <taxon>Bacteria</taxon>
        <taxon>Pseudomonadati</taxon>
        <taxon>Planctomycetota</taxon>
        <taxon>Planctomycetia</taxon>
        <taxon>Gemmatales</taxon>
        <taxon>Gemmataceae</taxon>
        <taxon>Frigoriglobus</taxon>
    </lineage>
</organism>
<dbReference type="Proteomes" id="UP000503447">
    <property type="component" value="Chromosome"/>
</dbReference>
<accession>A0A6M5YRY0</accession>
<dbReference type="EMBL" id="CP053452">
    <property type="protein sequence ID" value="QJW96043.1"/>
    <property type="molecule type" value="Genomic_DNA"/>
</dbReference>
<evidence type="ECO:0000313" key="3">
    <source>
        <dbReference type="Proteomes" id="UP000503447"/>
    </source>
</evidence>
<feature type="signal peptide" evidence="1">
    <location>
        <begin position="1"/>
        <end position="22"/>
    </location>
</feature>
<dbReference type="Pfam" id="PF07585">
    <property type="entry name" value="BBP7"/>
    <property type="match status" value="1"/>
</dbReference>
<dbReference type="RefSeq" id="WP_171471698.1">
    <property type="nucleotide sequence ID" value="NZ_CP053452.2"/>
</dbReference>
<keyword evidence="3" id="KW-1185">Reference proteome</keyword>
<evidence type="ECO:0000313" key="2">
    <source>
        <dbReference type="EMBL" id="QJW96043.1"/>
    </source>
</evidence>
<name>A0A6M5YRY0_9BACT</name>
<reference evidence="3" key="1">
    <citation type="submission" date="2020-05" db="EMBL/GenBank/DDBJ databases">
        <title>Frigoriglobus tundricola gen. nov., sp. nov., a psychrotolerant cellulolytic planctomycete of the family Gemmataceae with two divergent copies of 16S rRNA gene.</title>
        <authorList>
            <person name="Kulichevskaya I.S."/>
            <person name="Ivanova A.A."/>
            <person name="Naumoff D.G."/>
            <person name="Beletsky A.V."/>
            <person name="Rijpstra W.I.C."/>
            <person name="Sinninghe Damste J.S."/>
            <person name="Mardanov A.V."/>
            <person name="Ravin N.V."/>
            <person name="Dedysh S.N."/>
        </authorList>
    </citation>
    <scope>NUCLEOTIDE SEQUENCE [LARGE SCALE GENOMIC DNA]</scope>
    <source>
        <strain evidence="3">PL17</strain>
    </source>
</reference>
<dbReference type="AlphaFoldDB" id="A0A6M5YRY0"/>
<evidence type="ECO:0000256" key="1">
    <source>
        <dbReference type="SAM" id="SignalP"/>
    </source>
</evidence>
<protein>
    <submittedName>
        <fullName evidence="2">Uncharacterized protein</fullName>
    </submittedName>
</protein>